<dbReference type="Pfam" id="PF01520">
    <property type="entry name" value="Amidase_3"/>
    <property type="match status" value="1"/>
</dbReference>
<evidence type="ECO:0000256" key="2">
    <source>
        <dbReference type="SAM" id="Phobius"/>
    </source>
</evidence>
<reference evidence="4 5" key="1">
    <citation type="submission" date="2019-07" db="EMBL/GenBank/DDBJ databases">
        <authorList>
            <person name="Li J."/>
        </authorList>
    </citation>
    <scope>NUCLEOTIDE SEQUENCE [LARGE SCALE GENOMIC DNA]</scope>
    <source>
        <strain evidence="4 5">TKL69</strain>
    </source>
</reference>
<name>A0A516KBZ6_9BACI</name>
<dbReference type="Proteomes" id="UP000315215">
    <property type="component" value="Chromosome"/>
</dbReference>
<evidence type="ECO:0000256" key="1">
    <source>
        <dbReference type="ARBA" id="ARBA00022801"/>
    </source>
</evidence>
<keyword evidence="5" id="KW-1185">Reference proteome</keyword>
<dbReference type="Gene3D" id="3.40.630.40">
    <property type="entry name" value="Zn-dependent exopeptidases"/>
    <property type="match status" value="1"/>
</dbReference>
<keyword evidence="2" id="KW-1133">Transmembrane helix</keyword>
<sequence>MKRAVKVLSWLMGVVVLILLIQYPIQKSKDSWESWSLPLSGEIIVIDPGHGGPDGGAVGKDNTLEKDIALEVSKILRDYLQQSGALVYLTRESDRDLADDDTAGLARRKVEDIRNRVSFIKEKQADLFVSIHLNALPSTKWSGAQAFYYPSLDASENLAKLIQSEIKRNLENTNREALALNGMYLLKHAETPGALVEIGFLSNEHERELLKTNSYQRKIAASIYEGILRQAAGEEE</sequence>
<feature type="transmembrane region" description="Helical" evidence="2">
    <location>
        <begin position="7"/>
        <end position="25"/>
    </location>
</feature>
<dbReference type="EMBL" id="CP041666">
    <property type="protein sequence ID" value="QDP38921.1"/>
    <property type="molecule type" value="Genomic_DNA"/>
</dbReference>
<dbReference type="GO" id="GO:0008745">
    <property type="term" value="F:N-acetylmuramoyl-L-alanine amidase activity"/>
    <property type="evidence" value="ECO:0007669"/>
    <property type="project" value="UniProtKB-EC"/>
</dbReference>
<accession>A0A516KBZ6</accession>
<dbReference type="SUPFAM" id="SSF53187">
    <property type="entry name" value="Zn-dependent exopeptidases"/>
    <property type="match status" value="1"/>
</dbReference>
<dbReference type="InterPro" id="IPR050695">
    <property type="entry name" value="N-acetylmuramoyl_amidase_3"/>
</dbReference>
<evidence type="ECO:0000259" key="3">
    <source>
        <dbReference type="SMART" id="SM00646"/>
    </source>
</evidence>
<proteinExistence type="predicted"/>
<dbReference type="PANTHER" id="PTHR30404:SF0">
    <property type="entry name" value="N-ACETYLMURAMOYL-L-ALANINE AMIDASE AMIC"/>
    <property type="match status" value="1"/>
</dbReference>
<dbReference type="PANTHER" id="PTHR30404">
    <property type="entry name" value="N-ACETYLMURAMOYL-L-ALANINE AMIDASE"/>
    <property type="match status" value="1"/>
</dbReference>
<dbReference type="CDD" id="cd02696">
    <property type="entry name" value="MurNAc-LAA"/>
    <property type="match status" value="1"/>
</dbReference>
<gene>
    <name evidence="4" type="primary">cwlD</name>
    <name evidence="4" type="ORF">FN924_00950</name>
</gene>
<dbReference type="InterPro" id="IPR014234">
    <property type="entry name" value="Spore_CwlD"/>
</dbReference>
<evidence type="ECO:0000313" key="4">
    <source>
        <dbReference type="EMBL" id="QDP38921.1"/>
    </source>
</evidence>
<dbReference type="AlphaFoldDB" id="A0A516KBZ6"/>
<keyword evidence="1 4" id="KW-0378">Hydrolase</keyword>
<keyword evidence="2" id="KW-0812">Transmembrane</keyword>
<feature type="domain" description="MurNAc-LAA" evidence="3">
    <location>
        <begin position="117"/>
        <end position="228"/>
    </location>
</feature>
<dbReference type="GO" id="GO:0030288">
    <property type="term" value="C:outer membrane-bounded periplasmic space"/>
    <property type="evidence" value="ECO:0007669"/>
    <property type="project" value="TreeGrafter"/>
</dbReference>
<dbReference type="OrthoDB" id="9806267at2"/>
<dbReference type="InterPro" id="IPR002508">
    <property type="entry name" value="MurNAc-LAA_cat"/>
</dbReference>
<keyword evidence="2" id="KW-0472">Membrane</keyword>
<dbReference type="NCBIfam" id="TIGR02883">
    <property type="entry name" value="spore_cwlD"/>
    <property type="match status" value="1"/>
</dbReference>
<protein>
    <submittedName>
        <fullName evidence="4">N-acetylmuramoyl-L-alanine amidase CwlD</fullName>
        <ecNumber evidence="4">3.5.1.28</ecNumber>
    </submittedName>
</protein>
<dbReference type="KEGG" id="aqt:FN924_00950"/>
<evidence type="ECO:0000313" key="5">
    <source>
        <dbReference type="Proteomes" id="UP000315215"/>
    </source>
</evidence>
<organism evidence="4 5">
    <name type="scientific">Radiobacillus deserti</name>
    <dbReference type="NCBI Taxonomy" id="2594883"/>
    <lineage>
        <taxon>Bacteria</taxon>
        <taxon>Bacillati</taxon>
        <taxon>Bacillota</taxon>
        <taxon>Bacilli</taxon>
        <taxon>Bacillales</taxon>
        <taxon>Bacillaceae</taxon>
        <taxon>Radiobacillus</taxon>
    </lineage>
</organism>
<dbReference type="RefSeq" id="WP_143891671.1">
    <property type="nucleotide sequence ID" value="NZ_CP041666.1"/>
</dbReference>
<dbReference type="SMART" id="SM00646">
    <property type="entry name" value="Ami_3"/>
    <property type="match status" value="1"/>
</dbReference>
<dbReference type="EC" id="3.5.1.28" evidence="4"/>
<dbReference type="GO" id="GO:0009253">
    <property type="term" value="P:peptidoglycan catabolic process"/>
    <property type="evidence" value="ECO:0007669"/>
    <property type="project" value="InterPro"/>
</dbReference>